<feature type="transmembrane region" description="Helical" evidence="6">
    <location>
        <begin position="464"/>
        <end position="485"/>
    </location>
</feature>
<dbReference type="Proteomes" id="UP000267268">
    <property type="component" value="Chromosome 1"/>
</dbReference>
<feature type="transmembrane region" description="Helical" evidence="6">
    <location>
        <begin position="284"/>
        <end position="303"/>
    </location>
</feature>
<feature type="transmembrane region" description="Helical" evidence="6">
    <location>
        <begin position="142"/>
        <end position="163"/>
    </location>
</feature>
<evidence type="ECO:0000256" key="3">
    <source>
        <dbReference type="ARBA" id="ARBA00022989"/>
    </source>
</evidence>
<comment type="subcellular location">
    <subcellularLocation>
        <location evidence="1">Endomembrane system</location>
        <topology evidence="1">Multi-pass membrane protein</topology>
    </subcellularLocation>
    <subcellularLocation>
        <location evidence="5">Membrane</location>
        <topology evidence="5">Multi-pass membrane protein</topology>
    </subcellularLocation>
</comment>
<evidence type="ECO:0000256" key="4">
    <source>
        <dbReference type="ARBA" id="ARBA00023136"/>
    </source>
</evidence>
<evidence type="ECO:0000256" key="5">
    <source>
        <dbReference type="RuleBase" id="RU000320"/>
    </source>
</evidence>
<keyword evidence="4 6" id="KW-0472">Membrane</keyword>
<dbReference type="AlphaFoldDB" id="A0A3S9P2D7"/>
<keyword evidence="2 5" id="KW-0812">Transmembrane</keyword>
<proteinExistence type="predicted"/>
<sequence>MEIDLLSKLNDIIDSIPFLVSEIGIVGVLIGIIIIDLLPIKFNRNFLYLFALIGVVADIIYLGWFAEATTSKLMLFTVNNDNWSIKIRILEDFCAVLLYLHLFFNKKTESDTQEHLSGQSEWVVLTLGMLLGAHFLAVANDFIIAILAVELISLPSYLLTAFNNNKISSEASIRYFLYGAIATAITIYGASILFGLTTAIDLQGIALYGKSYSVLFISASVLITIGFLFKLGAFPMHIWVPDVYQAAPIEAVAYFSTLPKIAATVFLYRFFFESEIITNPYINYFILIAALLSMFIGNLSGLLQQSMRRLMAYASIAGAGFILIATLNIQDISTNALYYYLVTYVIGIYAIFLFIGEVEKQFNSDKLDTIIGIGWTSSSRFWGIGIVLSVMSLIGLPPLAGFTAKLLIFSSLWELYIMNSDNIYLIAMGLGLFNTAIALAYYIKIPFNMYKRNSKKELQMSLPIAIMISILGASLFILFIVPSILI</sequence>
<dbReference type="RefSeq" id="WP_126613783.1">
    <property type="nucleotide sequence ID" value="NZ_CP034562.1"/>
</dbReference>
<evidence type="ECO:0000256" key="1">
    <source>
        <dbReference type="ARBA" id="ARBA00004127"/>
    </source>
</evidence>
<feature type="transmembrane region" description="Helical" evidence="6">
    <location>
        <begin position="310"/>
        <end position="330"/>
    </location>
</feature>
<dbReference type="GO" id="GO:0012505">
    <property type="term" value="C:endomembrane system"/>
    <property type="evidence" value="ECO:0007669"/>
    <property type="project" value="UniProtKB-SubCell"/>
</dbReference>
<feature type="transmembrane region" description="Helical" evidence="6">
    <location>
        <begin position="252"/>
        <end position="272"/>
    </location>
</feature>
<dbReference type="KEGG" id="fll:EI427_08930"/>
<protein>
    <submittedName>
        <fullName evidence="8">NADH-quinone oxidoreductase subunit N</fullName>
    </submittedName>
</protein>
<dbReference type="GO" id="GO:0016020">
    <property type="term" value="C:membrane"/>
    <property type="evidence" value="ECO:0007669"/>
    <property type="project" value="UniProtKB-SubCell"/>
</dbReference>
<feature type="domain" description="NADH:quinone oxidoreductase/Mrp antiporter transmembrane" evidence="7">
    <location>
        <begin position="139"/>
        <end position="418"/>
    </location>
</feature>
<evidence type="ECO:0000256" key="6">
    <source>
        <dbReference type="SAM" id="Phobius"/>
    </source>
</evidence>
<feature type="transmembrane region" description="Helical" evidence="6">
    <location>
        <begin position="175"/>
        <end position="200"/>
    </location>
</feature>
<keyword evidence="3 6" id="KW-1133">Transmembrane helix</keyword>
<feature type="transmembrane region" description="Helical" evidence="6">
    <location>
        <begin position="336"/>
        <end position="356"/>
    </location>
</feature>
<feature type="transmembrane region" description="Helical" evidence="6">
    <location>
        <begin position="16"/>
        <end position="38"/>
    </location>
</feature>
<feature type="transmembrane region" description="Helical" evidence="6">
    <location>
        <begin position="212"/>
        <end position="231"/>
    </location>
</feature>
<organism evidence="8 9">
    <name type="scientific">Flammeovirga pectinis</name>
    <dbReference type="NCBI Taxonomy" id="2494373"/>
    <lineage>
        <taxon>Bacteria</taxon>
        <taxon>Pseudomonadati</taxon>
        <taxon>Bacteroidota</taxon>
        <taxon>Cytophagia</taxon>
        <taxon>Cytophagales</taxon>
        <taxon>Flammeovirgaceae</taxon>
        <taxon>Flammeovirga</taxon>
    </lineage>
</organism>
<evidence type="ECO:0000313" key="9">
    <source>
        <dbReference type="Proteomes" id="UP000267268"/>
    </source>
</evidence>
<feature type="transmembrane region" description="Helical" evidence="6">
    <location>
        <begin position="45"/>
        <end position="65"/>
    </location>
</feature>
<evidence type="ECO:0000313" key="8">
    <source>
        <dbReference type="EMBL" id="AZQ62359.1"/>
    </source>
</evidence>
<gene>
    <name evidence="8" type="ORF">EI427_08930</name>
</gene>
<evidence type="ECO:0000256" key="2">
    <source>
        <dbReference type="ARBA" id="ARBA00022692"/>
    </source>
</evidence>
<dbReference type="InterPro" id="IPR001750">
    <property type="entry name" value="ND/Mrp_TM"/>
</dbReference>
<feature type="transmembrane region" description="Helical" evidence="6">
    <location>
        <begin position="381"/>
        <end position="403"/>
    </location>
</feature>
<feature type="transmembrane region" description="Helical" evidence="6">
    <location>
        <begin position="423"/>
        <end position="443"/>
    </location>
</feature>
<accession>A0A3S9P2D7</accession>
<reference evidence="8 9" key="1">
    <citation type="submission" date="2018-12" db="EMBL/GenBank/DDBJ databases">
        <title>Flammeovirga pectinis sp. nov., isolated from the gut of the Korean scallop, Patinopecten yessoensis.</title>
        <authorList>
            <person name="Bae J.-W."/>
            <person name="Jeong Y.-S."/>
            <person name="Kang W."/>
        </authorList>
    </citation>
    <scope>NUCLEOTIDE SEQUENCE [LARGE SCALE GENOMIC DNA]</scope>
    <source>
        <strain evidence="8 9">L12M1</strain>
    </source>
</reference>
<name>A0A3S9P2D7_9BACT</name>
<dbReference type="PANTHER" id="PTHR22773">
    <property type="entry name" value="NADH DEHYDROGENASE"/>
    <property type="match status" value="1"/>
</dbReference>
<dbReference type="Pfam" id="PF00361">
    <property type="entry name" value="Proton_antipo_M"/>
    <property type="match status" value="1"/>
</dbReference>
<keyword evidence="9" id="KW-1185">Reference proteome</keyword>
<dbReference type="OrthoDB" id="9811718at2"/>
<dbReference type="EMBL" id="CP034562">
    <property type="protein sequence ID" value="AZQ62359.1"/>
    <property type="molecule type" value="Genomic_DNA"/>
</dbReference>
<evidence type="ECO:0000259" key="7">
    <source>
        <dbReference type="Pfam" id="PF00361"/>
    </source>
</evidence>